<evidence type="ECO:0000313" key="1">
    <source>
        <dbReference type="EMBL" id="AYV86851.1"/>
    </source>
</evidence>
<gene>
    <name evidence="1" type="ORF">Sylvanvirus11_14</name>
</gene>
<proteinExistence type="predicted"/>
<dbReference type="EMBL" id="MK072517">
    <property type="protein sequence ID" value="AYV86851.1"/>
    <property type="molecule type" value="Genomic_DNA"/>
</dbReference>
<name>A0A3G5AJT3_9VIRU</name>
<accession>A0A3G5AJT3</accession>
<protein>
    <submittedName>
        <fullName evidence="1">Uncharacterized protein</fullName>
    </submittedName>
</protein>
<organism evidence="1">
    <name type="scientific">Sylvanvirus sp</name>
    <dbReference type="NCBI Taxonomy" id="2487774"/>
    <lineage>
        <taxon>Viruses</taxon>
    </lineage>
</organism>
<sequence>MWETWETLLIRRKKTIKKKQKKEITNRDISYSMSQECQNLANKFKFIEMLWDDQIEQYRKLRINWETLQSGIDRLLYRIHTDFLDQAAEHECPEAAYIQRKAAFYSKEYSRLKKIEKNLEEKSQGKYR</sequence>
<reference evidence="1" key="1">
    <citation type="submission" date="2018-10" db="EMBL/GenBank/DDBJ databases">
        <title>Hidden diversity of soil giant viruses.</title>
        <authorList>
            <person name="Schulz F."/>
            <person name="Alteio L."/>
            <person name="Goudeau D."/>
            <person name="Ryan E.M."/>
            <person name="Malmstrom R.R."/>
            <person name="Blanchard J."/>
            <person name="Woyke T."/>
        </authorList>
    </citation>
    <scope>NUCLEOTIDE SEQUENCE</scope>
    <source>
        <strain evidence="1">SYV1</strain>
    </source>
</reference>